<dbReference type="SUPFAM" id="SSF56112">
    <property type="entry name" value="Protein kinase-like (PK-like)"/>
    <property type="match status" value="1"/>
</dbReference>
<evidence type="ECO:0000256" key="14">
    <source>
        <dbReference type="ARBA" id="ARBA00022840"/>
    </source>
</evidence>
<dbReference type="Pfam" id="PF08263">
    <property type="entry name" value="LRRNT_2"/>
    <property type="match status" value="1"/>
</dbReference>
<evidence type="ECO:0000256" key="19">
    <source>
        <dbReference type="ARBA" id="ARBA00047899"/>
    </source>
</evidence>
<keyword evidence="14 21" id="KW-0067">ATP-binding</keyword>
<evidence type="ECO:0000256" key="18">
    <source>
        <dbReference type="ARBA" id="ARBA00023180"/>
    </source>
</evidence>
<keyword evidence="16" id="KW-0472">Membrane</keyword>
<dbReference type="InterPro" id="IPR051809">
    <property type="entry name" value="Plant_receptor-like_S/T_kinase"/>
</dbReference>
<keyword evidence="12 21" id="KW-0547">Nucleotide-binding</keyword>
<dbReference type="PANTHER" id="PTHR27008:SF521">
    <property type="entry name" value="OS11G0490200 PROTEIN"/>
    <property type="match status" value="1"/>
</dbReference>
<dbReference type="InterPro" id="IPR032675">
    <property type="entry name" value="LRR_dom_sf"/>
</dbReference>
<dbReference type="Pfam" id="PF00069">
    <property type="entry name" value="Pkinase"/>
    <property type="match status" value="1"/>
</dbReference>
<evidence type="ECO:0000256" key="20">
    <source>
        <dbReference type="ARBA" id="ARBA00048679"/>
    </source>
</evidence>
<dbReference type="SMART" id="SM00220">
    <property type="entry name" value="S_TKc"/>
    <property type="match status" value="1"/>
</dbReference>
<dbReference type="InterPro" id="IPR008271">
    <property type="entry name" value="Ser/Thr_kinase_AS"/>
</dbReference>
<dbReference type="AlphaFoldDB" id="A0A2S3IF55"/>
<dbReference type="Gene3D" id="3.30.200.20">
    <property type="entry name" value="Phosphorylase Kinase, domain 1"/>
    <property type="match status" value="1"/>
</dbReference>
<gene>
    <name evidence="24" type="ORF">PAHAL_8G246300</name>
</gene>
<dbReference type="InterPro" id="IPR017441">
    <property type="entry name" value="Protein_kinase_ATP_BS"/>
</dbReference>
<proteinExistence type="inferred from homology"/>
<dbReference type="EMBL" id="CM008053">
    <property type="protein sequence ID" value="PAN43322.2"/>
    <property type="molecule type" value="Genomic_DNA"/>
</dbReference>
<dbReference type="InterPro" id="IPR011009">
    <property type="entry name" value="Kinase-like_dom_sf"/>
</dbReference>
<evidence type="ECO:0000256" key="8">
    <source>
        <dbReference type="ARBA" id="ARBA00022679"/>
    </source>
</evidence>
<organism evidence="24">
    <name type="scientific">Panicum hallii</name>
    <dbReference type="NCBI Taxonomy" id="206008"/>
    <lineage>
        <taxon>Eukaryota</taxon>
        <taxon>Viridiplantae</taxon>
        <taxon>Streptophyta</taxon>
        <taxon>Embryophyta</taxon>
        <taxon>Tracheophyta</taxon>
        <taxon>Spermatophyta</taxon>
        <taxon>Magnoliopsida</taxon>
        <taxon>Liliopsida</taxon>
        <taxon>Poales</taxon>
        <taxon>Poaceae</taxon>
        <taxon>PACMAD clade</taxon>
        <taxon>Panicoideae</taxon>
        <taxon>Panicodae</taxon>
        <taxon>Paniceae</taxon>
        <taxon>Panicinae</taxon>
        <taxon>Panicum</taxon>
        <taxon>Panicum sect. Panicum</taxon>
    </lineage>
</organism>
<keyword evidence="4" id="KW-1003">Cell membrane</keyword>
<accession>A0A2S3IF55</accession>
<reference evidence="24" key="1">
    <citation type="submission" date="2018-04" db="EMBL/GenBank/DDBJ databases">
        <title>WGS assembly of Panicum hallii.</title>
        <authorList>
            <person name="Lovell J."/>
            <person name="Jenkins J."/>
            <person name="Lowry D."/>
            <person name="Mamidi S."/>
            <person name="Sreedasyam A."/>
            <person name="Weng X."/>
            <person name="Barry K."/>
            <person name="Bonette J."/>
            <person name="Campitelli B."/>
            <person name="Daum C."/>
            <person name="Gordon S."/>
            <person name="Gould B."/>
            <person name="Lipzen A."/>
            <person name="Macqueen A."/>
            <person name="Palacio-Mejia J."/>
            <person name="Plott C."/>
            <person name="Shakirov E."/>
            <person name="Shu S."/>
            <person name="Yoshinaga Y."/>
            <person name="Zane M."/>
            <person name="Rokhsar D."/>
            <person name="Grimwood J."/>
            <person name="Schmutz J."/>
            <person name="Juenger T."/>
        </authorList>
    </citation>
    <scope>NUCLEOTIDE SEQUENCE [LARGE SCALE GENOMIC DNA]</scope>
    <source>
        <strain evidence="24">FIL2</strain>
    </source>
</reference>
<feature type="binding site" evidence="21">
    <location>
        <position position="664"/>
    </location>
    <ligand>
        <name>ATP</name>
        <dbReference type="ChEBI" id="CHEBI:30616"/>
    </ligand>
</feature>
<evidence type="ECO:0000256" key="22">
    <source>
        <dbReference type="SAM" id="SignalP"/>
    </source>
</evidence>
<dbReference type="SMART" id="SM00369">
    <property type="entry name" value="LRR_TYP"/>
    <property type="match status" value="8"/>
</dbReference>
<dbReference type="Pfam" id="PF00560">
    <property type="entry name" value="LRR_1"/>
    <property type="match status" value="7"/>
</dbReference>
<comment type="catalytic activity">
    <reaction evidence="20">
        <text>L-seryl-[protein] + ATP = O-phospho-L-seryl-[protein] + ADP + H(+)</text>
        <dbReference type="Rhea" id="RHEA:17989"/>
        <dbReference type="Rhea" id="RHEA-COMP:9863"/>
        <dbReference type="Rhea" id="RHEA-COMP:11604"/>
        <dbReference type="ChEBI" id="CHEBI:15378"/>
        <dbReference type="ChEBI" id="CHEBI:29999"/>
        <dbReference type="ChEBI" id="CHEBI:30616"/>
        <dbReference type="ChEBI" id="CHEBI:83421"/>
        <dbReference type="ChEBI" id="CHEBI:456216"/>
        <dbReference type="EC" id="2.7.11.1"/>
    </reaction>
</comment>
<evidence type="ECO:0000256" key="11">
    <source>
        <dbReference type="ARBA" id="ARBA00022737"/>
    </source>
</evidence>
<evidence type="ECO:0000256" key="6">
    <source>
        <dbReference type="ARBA" id="ARBA00022553"/>
    </source>
</evidence>
<sequence length="1124" mass="122041">MLPIVLLTLVLYALQQASSSSVQPSAVTFGNRTDGGTLLSFKGSLSNQRGALASWNTTTDFCRWQGVSCSVKHKHRVVALRLSSGGLAGTISPSIGNLTFLKTLNLSGNNLHGEIPSEIGRLSRLQYLDLSNNSFHGEVHGNLKNCTSLESIDLGSNKLAGRIPAWLGGLSSLKAIHLEKNNFSGTIPPSLTNLSALKEIYFLYNQLEGPIPEGLGRLSVLEFLSLGVNRLSGTIPTEIFNLSSLIHFSVPQNELNGVLPFDLGNRLPKLQNLLLSENHFTGSIPSSLGNVTGMNTLVITTNNFTGSVPPEIEKLCPDFLSLENNHFVATNTWGWEFMTFLTNCTRLRILVIDNNMFGGMLPSSVANLTAHLQVLYVGFNDISGNIPSGISNLVGLNQLQLSNNRFTGILPDSIGRLHSMQILGFENNLLTGFLPSSLGNMTQLLLLYTNNNMFEGPLPASIGRLQKITAANFSNNKFTGSLPLEIFTLSSLTIYLDLSANYFAGPLPPEVSSLMKLAYLNISKNNLSGNSFNGSIPASINKIRGEIPKEIGLISGMQELYLSHNNLSGHIPESFENMSSLHKLDLSFNQLDGEVPTHGKQKSQSTALEGFHLIDDKYPKVSYAELVQGTNGFDANNLLGRGRYGSVYKCSLQLKNAMTTVAVKVFDLQQSGSSKSFISECEALNSNQIEFKALVFEFMPNGSLDRWIHLDVHSPQPLRGLTLTQRLNIAVDVADAIDYLHSNCDPPIVHCDLKPSNILLNQDFMAHVGDFGLAKVLSDSTSEHLINSKSTVGIKGTIGYVAPEYGEGGQVSPCGDTYSFGIVIHELFTGMAPTDDMFRDGLTLQKHAENMFPGMLMQIVDPVILSEEGAYASNFQSGLNTMEHINSVMFSVTKLVLSCSKQAPTERMRMSDAAAEMRRIRRRREGKLSSTWRADADATNRCTARAARNHVFVVVSDQTAEAYGLPVAVVAVVDTTKQRLARSPLNHCCAVSRCRSLGTELLDGGAGERNSAAAGSRSCSRPFAAAGVIPPEAQSPTRRPLHQQPLDHLLPRLRADAGGGRSHSPRDGAEPAAVWGVVARPSPRLRLPPHRRGMSSDGIGDGLPERRRRILRLFETSLANAPSL</sequence>
<feature type="chain" id="PRO_5015434868" description="non-specific serine/threonine protein kinase" evidence="22">
    <location>
        <begin position="20"/>
        <end position="1124"/>
    </location>
</feature>
<dbReference type="PROSITE" id="PS00108">
    <property type="entry name" value="PROTEIN_KINASE_ST"/>
    <property type="match status" value="1"/>
</dbReference>
<dbReference type="GO" id="GO:0005886">
    <property type="term" value="C:plasma membrane"/>
    <property type="evidence" value="ECO:0007669"/>
    <property type="project" value="UniProtKB-SubCell"/>
</dbReference>
<dbReference type="Proteomes" id="UP000243499">
    <property type="component" value="Chromosome 8"/>
</dbReference>
<protein>
    <recommendedName>
        <fullName evidence="3">non-specific serine/threonine protein kinase</fullName>
        <ecNumber evidence="3">2.7.11.1</ecNumber>
    </recommendedName>
</protein>
<dbReference type="PROSITE" id="PS50011">
    <property type="entry name" value="PROTEIN_KINASE_DOM"/>
    <property type="match status" value="1"/>
</dbReference>
<keyword evidence="18" id="KW-0325">Glycoprotein</keyword>
<dbReference type="InterPro" id="IPR013210">
    <property type="entry name" value="LRR_N_plant-typ"/>
</dbReference>
<evidence type="ECO:0000256" key="10">
    <source>
        <dbReference type="ARBA" id="ARBA00022729"/>
    </source>
</evidence>
<keyword evidence="11" id="KW-0677">Repeat</keyword>
<keyword evidence="8" id="KW-0808">Transferase</keyword>
<dbReference type="InterPro" id="IPR003591">
    <property type="entry name" value="Leu-rich_rpt_typical-subtyp"/>
</dbReference>
<evidence type="ECO:0000256" key="21">
    <source>
        <dbReference type="PROSITE-ProRule" id="PRU10141"/>
    </source>
</evidence>
<dbReference type="SUPFAM" id="SSF52058">
    <property type="entry name" value="L domain-like"/>
    <property type="match status" value="2"/>
</dbReference>
<evidence type="ECO:0000256" key="4">
    <source>
        <dbReference type="ARBA" id="ARBA00022475"/>
    </source>
</evidence>
<evidence type="ECO:0000256" key="17">
    <source>
        <dbReference type="ARBA" id="ARBA00023170"/>
    </source>
</evidence>
<evidence type="ECO:0000256" key="9">
    <source>
        <dbReference type="ARBA" id="ARBA00022692"/>
    </source>
</evidence>
<evidence type="ECO:0000256" key="12">
    <source>
        <dbReference type="ARBA" id="ARBA00022741"/>
    </source>
</evidence>
<dbReference type="EC" id="2.7.11.1" evidence="3"/>
<keyword evidence="15" id="KW-1133">Transmembrane helix</keyword>
<comment type="subcellular location">
    <subcellularLocation>
        <location evidence="1">Cell membrane</location>
        <topology evidence="1">Single-pass membrane protein</topology>
    </subcellularLocation>
</comment>
<evidence type="ECO:0000313" key="24">
    <source>
        <dbReference type="EMBL" id="PAN43322.2"/>
    </source>
</evidence>
<dbReference type="GO" id="GO:0005524">
    <property type="term" value="F:ATP binding"/>
    <property type="evidence" value="ECO:0007669"/>
    <property type="project" value="UniProtKB-UniRule"/>
</dbReference>
<keyword evidence="6" id="KW-0597">Phosphoprotein</keyword>
<keyword evidence="10 22" id="KW-0732">Signal</keyword>
<keyword evidence="17" id="KW-0675">Receptor</keyword>
<evidence type="ECO:0000259" key="23">
    <source>
        <dbReference type="PROSITE" id="PS50011"/>
    </source>
</evidence>
<dbReference type="GO" id="GO:0004674">
    <property type="term" value="F:protein serine/threonine kinase activity"/>
    <property type="evidence" value="ECO:0007669"/>
    <property type="project" value="UniProtKB-KW"/>
</dbReference>
<keyword evidence="5" id="KW-0723">Serine/threonine-protein kinase</keyword>
<comment type="similarity">
    <text evidence="2">Belongs to the protein kinase superfamily. Ser/Thr protein kinase family.</text>
</comment>
<dbReference type="FunFam" id="3.80.10.10:FF:000288">
    <property type="entry name" value="LRR receptor-like serine/threonine-protein kinase EFR"/>
    <property type="match status" value="1"/>
</dbReference>
<keyword evidence="9" id="KW-0812">Transmembrane</keyword>
<dbReference type="InterPro" id="IPR000719">
    <property type="entry name" value="Prot_kinase_dom"/>
</dbReference>
<evidence type="ECO:0000256" key="13">
    <source>
        <dbReference type="ARBA" id="ARBA00022777"/>
    </source>
</evidence>
<keyword evidence="13" id="KW-0418">Kinase</keyword>
<evidence type="ECO:0000256" key="1">
    <source>
        <dbReference type="ARBA" id="ARBA00004162"/>
    </source>
</evidence>
<feature type="domain" description="Protein kinase" evidence="23">
    <location>
        <begin position="633"/>
        <end position="920"/>
    </location>
</feature>
<feature type="signal peptide" evidence="22">
    <location>
        <begin position="1"/>
        <end position="19"/>
    </location>
</feature>
<evidence type="ECO:0000256" key="5">
    <source>
        <dbReference type="ARBA" id="ARBA00022527"/>
    </source>
</evidence>
<dbReference type="PANTHER" id="PTHR27008">
    <property type="entry name" value="OS04G0122200 PROTEIN"/>
    <property type="match status" value="1"/>
</dbReference>
<evidence type="ECO:0000256" key="3">
    <source>
        <dbReference type="ARBA" id="ARBA00012513"/>
    </source>
</evidence>
<keyword evidence="7" id="KW-0433">Leucine-rich repeat</keyword>
<evidence type="ECO:0000256" key="2">
    <source>
        <dbReference type="ARBA" id="ARBA00008684"/>
    </source>
</evidence>
<dbReference type="FunFam" id="1.10.510.10:FF:000358">
    <property type="entry name" value="Putative leucine-rich repeat receptor-like serine/threonine-protein kinase"/>
    <property type="match status" value="1"/>
</dbReference>
<dbReference type="Gramene" id="PAN43322">
    <property type="protein sequence ID" value="PAN43322"/>
    <property type="gene ID" value="PAHAL_8G246300"/>
</dbReference>
<dbReference type="InterPro" id="IPR001611">
    <property type="entry name" value="Leu-rich_rpt"/>
</dbReference>
<evidence type="ECO:0000256" key="7">
    <source>
        <dbReference type="ARBA" id="ARBA00022614"/>
    </source>
</evidence>
<comment type="catalytic activity">
    <reaction evidence="19">
        <text>L-threonyl-[protein] + ATP = O-phospho-L-threonyl-[protein] + ADP + H(+)</text>
        <dbReference type="Rhea" id="RHEA:46608"/>
        <dbReference type="Rhea" id="RHEA-COMP:11060"/>
        <dbReference type="Rhea" id="RHEA-COMP:11605"/>
        <dbReference type="ChEBI" id="CHEBI:15378"/>
        <dbReference type="ChEBI" id="CHEBI:30013"/>
        <dbReference type="ChEBI" id="CHEBI:30616"/>
        <dbReference type="ChEBI" id="CHEBI:61977"/>
        <dbReference type="ChEBI" id="CHEBI:456216"/>
        <dbReference type="EC" id="2.7.11.1"/>
    </reaction>
</comment>
<dbReference type="Pfam" id="PF13855">
    <property type="entry name" value="LRR_8"/>
    <property type="match status" value="1"/>
</dbReference>
<evidence type="ECO:0000256" key="16">
    <source>
        <dbReference type="ARBA" id="ARBA00023136"/>
    </source>
</evidence>
<dbReference type="Gene3D" id="3.80.10.10">
    <property type="entry name" value="Ribonuclease Inhibitor"/>
    <property type="match status" value="2"/>
</dbReference>
<dbReference type="FunFam" id="3.80.10.10:FF:000539">
    <property type="entry name" value="LRR receptor-like serine/threonine-protein kinase EFR"/>
    <property type="match status" value="1"/>
</dbReference>
<dbReference type="Gene3D" id="1.10.510.10">
    <property type="entry name" value="Transferase(Phosphotransferase) domain 1"/>
    <property type="match status" value="1"/>
</dbReference>
<evidence type="ECO:0000256" key="15">
    <source>
        <dbReference type="ARBA" id="ARBA00022989"/>
    </source>
</evidence>
<dbReference type="PROSITE" id="PS00107">
    <property type="entry name" value="PROTEIN_KINASE_ATP"/>
    <property type="match status" value="1"/>
</dbReference>
<name>A0A2S3IF55_9POAL</name>